<dbReference type="AlphaFoldDB" id="A0A843S2D9"/>
<name>A0A843S2D9_9BURK</name>
<evidence type="ECO:0000313" key="2">
    <source>
        <dbReference type="Proteomes" id="UP000444318"/>
    </source>
</evidence>
<dbReference type="Proteomes" id="UP000444318">
    <property type="component" value="Unassembled WGS sequence"/>
</dbReference>
<dbReference type="RefSeq" id="WP_152801456.1">
    <property type="nucleotide sequence ID" value="NZ_WHUF01000001.1"/>
</dbReference>
<evidence type="ECO:0000313" key="1">
    <source>
        <dbReference type="EMBL" id="MQA18425.1"/>
    </source>
</evidence>
<comment type="caution">
    <text evidence="1">The sequence shown here is derived from an EMBL/GenBank/DDBJ whole genome shotgun (WGS) entry which is preliminary data.</text>
</comment>
<reference evidence="1 2" key="1">
    <citation type="submission" date="2019-10" db="EMBL/GenBank/DDBJ databases">
        <title>Two novel species isolated from a subtropical stream in China.</title>
        <authorList>
            <person name="Lu H."/>
        </authorList>
    </citation>
    <scope>NUCLEOTIDE SEQUENCE [LARGE SCALE GENOMIC DNA]</scope>
    <source>
        <strain evidence="1 2">FT103W</strain>
    </source>
</reference>
<gene>
    <name evidence="1" type="ORF">GEV01_02730</name>
</gene>
<proteinExistence type="predicted"/>
<accession>A0A843S2D9</accession>
<keyword evidence="2" id="KW-1185">Reference proteome</keyword>
<protein>
    <submittedName>
        <fullName evidence="1">Uncharacterized protein</fullName>
    </submittedName>
</protein>
<dbReference type="EMBL" id="WHUF01000001">
    <property type="protein sequence ID" value="MQA18425.1"/>
    <property type="molecule type" value="Genomic_DNA"/>
</dbReference>
<organism evidence="1 2">
    <name type="scientific">Rugamonas rivuli</name>
    <dbReference type="NCBI Taxonomy" id="2743358"/>
    <lineage>
        <taxon>Bacteria</taxon>
        <taxon>Pseudomonadati</taxon>
        <taxon>Pseudomonadota</taxon>
        <taxon>Betaproteobacteria</taxon>
        <taxon>Burkholderiales</taxon>
        <taxon>Oxalobacteraceae</taxon>
        <taxon>Telluria group</taxon>
        <taxon>Rugamonas</taxon>
    </lineage>
</organism>
<sequence>MAAYLCGCLPTLSTLFKPTAHNVKEMRCRIHALRQQLPAVADVHLRATADALLSSLQAQLDLPHPSGAGPSGAGMGGVRAAADGLIRVFLERDTQLPCLADYLDAVHELVNFEALRWWGHDFNVMVRRECLNAAHQLRTALARLQQAWPEFSGRINAILAALREYQMLFDVEGLGSDSFSVYWPVLSAWDAIAGPARAPGFPACLQACYQLQESPREIAALAQAWLEQELPLAQNVARKIAALPFAAGAGSLQAVWCRVNTHYAVDCHAWMARVTRACDDYGARYLAIRDTGAVFGDDTWRCPPAPRQTSMFAMINALARGASRSQRLAISPRLAASPLLGLQTALAVPMSEGMAFCLEFEYWDAARQLLAVAAPDPVQAAYLSLYGAIPETQAEGVLCAQLETYIRRLIRYVRALCDVRVHNGEMTYTDFIAWAAGTTGLSMETLHNECFGLMASPGRAASHAVGAAAYALLRQQNQARGVSAQAFHSAASRQRVYPWPIGKALLAQGTTFQSGAG</sequence>